<dbReference type="HAMAP" id="MF_00373">
    <property type="entry name" value="Ribosomal_bL28"/>
    <property type="match status" value="1"/>
</dbReference>
<evidence type="ECO:0000256" key="4">
    <source>
        <dbReference type="ARBA" id="ARBA00035174"/>
    </source>
</evidence>
<dbReference type="RefSeq" id="WP_068346146.1">
    <property type="nucleotide sequence ID" value="NZ_JFHK01000004.1"/>
</dbReference>
<dbReference type="GO" id="GO:0005840">
    <property type="term" value="C:ribosome"/>
    <property type="evidence" value="ECO:0007669"/>
    <property type="project" value="UniProtKB-KW"/>
</dbReference>
<dbReference type="EMBL" id="JFHK01000004">
    <property type="protein sequence ID" value="OAA31201.1"/>
    <property type="molecule type" value="Genomic_DNA"/>
</dbReference>
<dbReference type="Proteomes" id="UP000077339">
    <property type="component" value="Unassembled WGS sequence"/>
</dbReference>
<dbReference type="GO" id="GO:0006412">
    <property type="term" value="P:translation"/>
    <property type="evidence" value="ECO:0007669"/>
    <property type="project" value="UniProtKB-UniRule"/>
</dbReference>
<dbReference type="InterPro" id="IPR034704">
    <property type="entry name" value="Ribosomal_bL28/bL31-like_sf"/>
</dbReference>
<dbReference type="PANTHER" id="PTHR39080">
    <property type="entry name" value="50S RIBOSOMAL PROTEIN L28"/>
    <property type="match status" value="1"/>
</dbReference>
<keyword evidence="2 5" id="KW-0689">Ribosomal protein</keyword>
<dbReference type="Pfam" id="PF00830">
    <property type="entry name" value="Ribosomal_L28"/>
    <property type="match status" value="1"/>
</dbReference>
<dbReference type="PANTHER" id="PTHR39080:SF1">
    <property type="entry name" value="LARGE RIBOSOMAL SUBUNIT PROTEIN BL28A"/>
    <property type="match status" value="1"/>
</dbReference>
<evidence type="ECO:0000256" key="5">
    <source>
        <dbReference type="HAMAP-Rule" id="MF_00373"/>
    </source>
</evidence>
<dbReference type="NCBIfam" id="TIGR00009">
    <property type="entry name" value="L28"/>
    <property type="match status" value="1"/>
</dbReference>
<keyword evidence="3 5" id="KW-0687">Ribonucleoprotein</keyword>
<dbReference type="GO" id="GO:0003735">
    <property type="term" value="F:structural constituent of ribosome"/>
    <property type="evidence" value="ECO:0007669"/>
    <property type="project" value="InterPro"/>
</dbReference>
<keyword evidence="7" id="KW-1185">Reference proteome</keyword>
<evidence type="ECO:0000256" key="2">
    <source>
        <dbReference type="ARBA" id="ARBA00022980"/>
    </source>
</evidence>
<sequence>MAKVCEICGKSPSTGNTVSHSNKKNKRWWKPNVQKVRVLVNGEVKRMRVCTSCLKAGKVQRAV</sequence>
<reference evidence="6 7" key="1">
    <citation type="submission" date="2014-02" db="EMBL/GenBank/DDBJ databases">
        <title>Kosmotoga genome sequencing.</title>
        <authorList>
            <person name="Pollo S.M."/>
            <person name="Charchuk R."/>
            <person name="Nesbo C.L."/>
        </authorList>
    </citation>
    <scope>NUCLEOTIDE SEQUENCE [LARGE SCALE GENOMIC DNA]</scope>
    <source>
        <strain evidence="6 7">S304</strain>
    </source>
</reference>
<dbReference type="OrthoDB" id="9805609at2"/>
<dbReference type="STRING" id="1453497.AT15_06810"/>
<evidence type="ECO:0000256" key="1">
    <source>
        <dbReference type="ARBA" id="ARBA00008760"/>
    </source>
</evidence>
<gene>
    <name evidence="5" type="primary">rpmB</name>
    <name evidence="6" type="ORF">AT15_06810</name>
</gene>
<comment type="similarity">
    <text evidence="1 5">Belongs to the bacterial ribosomal protein bL28 family.</text>
</comment>
<dbReference type="Gene3D" id="2.20.150.30">
    <property type="match status" value="1"/>
</dbReference>
<evidence type="ECO:0000256" key="3">
    <source>
        <dbReference type="ARBA" id="ARBA00023274"/>
    </source>
</evidence>
<accession>A0A176K2B0</accession>
<dbReference type="SUPFAM" id="SSF143800">
    <property type="entry name" value="L28p-like"/>
    <property type="match status" value="1"/>
</dbReference>
<dbReference type="InterPro" id="IPR026569">
    <property type="entry name" value="Ribosomal_bL28"/>
</dbReference>
<dbReference type="InterPro" id="IPR050096">
    <property type="entry name" value="Bacterial_rp_bL28"/>
</dbReference>
<dbReference type="InterPro" id="IPR001383">
    <property type="entry name" value="Ribosomal_bL28_bact-type"/>
</dbReference>
<proteinExistence type="inferred from homology"/>
<protein>
    <recommendedName>
        <fullName evidence="4 5">Large ribosomal subunit protein bL28</fullName>
    </recommendedName>
</protein>
<dbReference type="GO" id="GO:1990904">
    <property type="term" value="C:ribonucleoprotein complex"/>
    <property type="evidence" value="ECO:0007669"/>
    <property type="project" value="UniProtKB-KW"/>
</dbReference>
<dbReference type="Gene3D" id="2.30.170.40">
    <property type="entry name" value="Ribosomal protein L28/L24"/>
    <property type="match status" value="1"/>
</dbReference>
<dbReference type="InterPro" id="IPR037147">
    <property type="entry name" value="Ribosomal_bL28_sf"/>
</dbReference>
<comment type="caution">
    <text evidence="6">The sequence shown here is derived from an EMBL/GenBank/DDBJ whole genome shotgun (WGS) entry which is preliminary data.</text>
</comment>
<dbReference type="AlphaFoldDB" id="A0A176K2B0"/>
<dbReference type="PATRIC" id="fig|1453497.3.peg.1359"/>
<evidence type="ECO:0000313" key="7">
    <source>
        <dbReference type="Proteomes" id="UP000077339"/>
    </source>
</evidence>
<name>A0A176K2B0_9BACT</name>
<organism evidence="6 7">
    <name type="scientific">Kosmotoga arenicorallina S304</name>
    <dbReference type="NCBI Taxonomy" id="1453497"/>
    <lineage>
        <taxon>Bacteria</taxon>
        <taxon>Thermotogati</taxon>
        <taxon>Thermotogota</taxon>
        <taxon>Thermotogae</taxon>
        <taxon>Kosmotogales</taxon>
        <taxon>Kosmotogaceae</taxon>
        <taxon>Kosmotoga</taxon>
    </lineage>
</organism>
<evidence type="ECO:0000313" key="6">
    <source>
        <dbReference type="EMBL" id="OAA31201.1"/>
    </source>
</evidence>